<evidence type="ECO:0000313" key="2">
    <source>
        <dbReference type="Proteomes" id="UP001152622"/>
    </source>
</evidence>
<keyword evidence="2" id="KW-1185">Reference proteome</keyword>
<protein>
    <submittedName>
        <fullName evidence="1">Uncharacterized protein</fullName>
    </submittedName>
</protein>
<name>A0A9Q1EIU8_SYNKA</name>
<proteinExistence type="predicted"/>
<gene>
    <name evidence="1" type="ORF">SKAU_G00363510</name>
</gene>
<reference evidence="1" key="1">
    <citation type="journal article" date="2023" name="Science">
        <title>Genome structures resolve the early diversification of teleost fishes.</title>
        <authorList>
            <person name="Parey E."/>
            <person name="Louis A."/>
            <person name="Montfort J."/>
            <person name="Bouchez O."/>
            <person name="Roques C."/>
            <person name="Iampietro C."/>
            <person name="Lluch J."/>
            <person name="Castinel A."/>
            <person name="Donnadieu C."/>
            <person name="Desvignes T."/>
            <person name="Floi Bucao C."/>
            <person name="Jouanno E."/>
            <person name="Wen M."/>
            <person name="Mejri S."/>
            <person name="Dirks R."/>
            <person name="Jansen H."/>
            <person name="Henkel C."/>
            <person name="Chen W.J."/>
            <person name="Zahm M."/>
            <person name="Cabau C."/>
            <person name="Klopp C."/>
            <person name="Thompson A.W."/>
            <person name="Robinson-Rechavi M."/>
            <person name="Braasch I."/>
            <person name="Lecointre G."/>
            <person name="Bobe J."/>
            <person name="Postlethwait J.H."/>
            <person name="Berthelot C."/>
            <person name="Roest Crollius H."/>
            <person name="Guiguen Y."/>
        </authorList>
    </citation>
    <scope>NUCLEOTIDE SEQUENCE</scope>
    <source>
        <strain evidence="1">WJC10195</strain>
    </source>
</reference>
<organism evidence="1 2">
    <name type="scientific">Synaphobranchus kaupii</name>
    <name type="common">Kaup's arrowtooth eel</name>
    <dbReference type="NCBI Taxonomy" id="118154"/>
    <lineage>
        <taxon>Eukaryota</taxon>
        <taxon>Metazoa</taxon>
        <taxon>Chordata</taxon>
        <taxon>Craniata</taxon>
        <taxon>Vertebrata</taxon>
        <taxon>Euteleostomi</taxon>
        <taxon>Actinopterygii</taxon>
        <taxon>Neopterygii</taxon>
        <taxon>Teleostei</taxon>
        <taxon>Anguilliformes</taxon>
        <taxon>Synaphobranchidae</taxon>
        <taxon>Synaphobranchus</taxon>
    </lineage>
</organism>
<dbReference type="AlphaFoldDB" id="A0A9Q1EIU8"/>
<comment type="caution">
    <text evidence="1">The sequence shown here is derived from an EMBL/GenBank/DDBJ whole genome shotgun (WGS) entry which is preliminary data.</text>
</comment>
<dbReference type="OrthoDB" id="6155932at2759"/>
<evidence type="ECO:0000313" key="1">
    <source>
        <dbReference type="EMBL" id="KAJ8339565.1"/>
    </source>
</evidence>
<dbReference type="EMBL" id="JAINUF010000017">
    <property type="protein sequence ID" value="KAJ8339565.1"/>
    <property type="molecule type" value="Genomic_DNA"/>
</dbReference>
<sequence length="174" mass="19410">MELRWSWLTIRGHRPCSDQAGPGIEPPILGALHHRGAQVSGQWAAGAEGCYLDKGRFRKCCENFIRRGHKLNGGWSWEDVTGSEEGYMKKTVLATGRAKKTLVQDGHCGPDKDIDIIEEESQTSYYTASQMKAYKSLEAYNYFVCGWVNDLAVDSLDPCQGPHILTLRTTGRDS</sequence>
<accession>A0A9Q1EIU8</accession>
<dbReference type="Proteomes" id="UP001152622">
    <property type="component" value="Chromosome 17"/>
</dbReference>